<gene>
    <name evidence="2" type="ORF">HK44_020515</name>
</gene>
<dbReference type="EMBL" id="AFOY02000004">
    <property type="protein sequence ID" value="EXF96280.1"/>
    <property type="molecule type" value="Genomic_DNA"/>
</dbReference>
<protein>
    <submittedName>
        <fullName evidence="2">Uncharacterized protein</fullName>
    </submittedName>
</protein>
<feature type="transmembrane region" description="Helical" evidence="1">
    <location>
        <begin position="20"/>
        <end position="41"/>
    </location>
</feature>
<dbReference type="PROSITE" id="PS51257">
    <property type="entry name" value="PROKAR_LIPOPROTEIN"/>
    <property type="match status" value="1"/>
</dbReference>
<organism evidence="2 3">
    <name type="scientific">Pseudomonas fluorescens HK44</name>
    <dbReference type="NCBI Taxonomy" id="1042209"/>
    <lineage>
        <taxon>Bacteria</taxon>
        <taxon>Pseudomonadati</taxon>
        <taxon>Pseudomonadota</taxon>
        <taxon>Gammaproteobacteria</taxon>
        <taxon>Pseudomonadales</taxon>
        <taxon>Pseudomonadaceae</taxon>
        <taxon>Pseudomonas</taxon>
    </lineage>
</organism>
<keyword evidence="1" id="KW-0812">Transmembrane</keyword>
<evidence type="ECO:0000313" key="2">
    <source>
        <dbReference type="EMBL" id="EXF96280.1"/>
    </source>
</evidence>
<dbReference type="Proteomes" id="UP000022611">
    <property type="component" value="Unassembled WGS sequence"/>
</dbReference>
<evidence type="ECO:0000256" key="1">
    <source>
        <dbReference type="SAM" id="Phobius"/>
    </source>
</evidence>
<dbReference type="HOGENOM" id="CLU_2635342_0_0_6"/>
<proteinExistence type="predicted"/>
<sequence>MKISNPFKKAVREFLKTLGFIALCVTVTACIGVVVIASLNYVNSLGFSVVESVLIAVGAYSLLLALWAAFLAYRRAK</sequence>
<name>A0A010SU54_PSEFL</name>
<dbReference type="PATRIC" id="fig|1042209.11.peg.628"/>
<dbReference type="AlphaFoldDB" id="A0A010SU54"/>
<evidence type="ECO:0000313" key="3">
    <source>
        <dbReference type="Proteomes" id="UP000022611"/>
    </source>
</evidence>
<dbReference type="RefSeq" id="WP_019689919.1">
    <property type="nucleotide sequence ID" value="NZ_AFOY02000004.1"/>
</dbReference>
<comment type="caution">
    <text evidence="2">The sequence shown here is derived from an EMBL/GenBank/DDBJ whole genome shotgun (WGS) entry which is preliminary data.</text>
</comment>
<feature type="transmembrane region" description="Helical" evidence="1">
    <location>
        <begin position="53"/>
        <end position="73"/>
    </location>
</feature>
<reference evidence="2 3" key="1">
    <citation type="journal article" date="2011" name="J. Bacteriol.">
        <title>Draft genome sequence of the polycyclic aromatic hydrocarbon-degrading, genetically engineered bioluminescent bioreporter Pseudomonas fluorescens HK44.</title>
        <authorList>
            <person name="Chauhan A."/>
            <person name="Layton A.C."/>
            <person name="Williams D.E."/>
            <person name="Smartt A.E."/>
            <person name="Ripp S."/>
            <person name="Karpinets T.V."/>
            <person name="Brown S.D."/>
            <person name="Sayler G.S."/>
        </authorList>
    </citation>
    <scope>NUCLEOTIDE SEQUENCE [LARGE SCALE GENOMIC DNA]</scope>
    <source>
        <strain evidence="2 3">HK44</strain>
    </source>
</reference>
<keyword evidence="1" id="KW-0472">Membrane</keyword>
<keyword evidence="1" id="KW-1133">Transmembrane helix</keyword>
<accession>A0A010SU54</accession>